<keyword evidence="1" id="KW-0496">Mitochondrion</keyword>
<name>A0A117NHD2_PICGL</name>
<organism evidence="1">
    <name type="scientific">Picea glauca</name>
    <name type="common">White spruce</name>
    <name type="synonym">Pinus glauca</name>
    <dbReference type="NCBI Taxonomy" id="3330"/>
    <lineage>
        <taxon>Eukaryota</taxon>
        <taxon>Viridiplantae</taxon>
        <taxon>Streptophyta</taxon>
        <taxon>Embryophyta</taxon>
        <taxon>Tracheophyta</taxon>
        <taxon>Spermatophyta</taxon>
        <taxon>Pinopsida</taxon>
        <taxon>Pinidae</taxon>
        <taxon>Conifers I</taxon>
        <taxon>Pinales</taxon>
        <taxon>Pinaceae</taxon>
        <taxon>Picea</taxon>
    </lineage>
</organism>
<reference evidence="1" key="1">
    <citation type="journal article" date="2015" name="Genome Biol. Evol.">
        <title>Organellar Genomes of White Spruce (Picea glauca): Assembly and Annotation.</title>
        <authorList>
            <person name="Jackman S.D."/>
            <person name="Warren R.L."/>
            <person name="Gibb E.A."/>
            <person name="Vandervalk B.P."/>
            <person name="Mohamadi H."/>
            <person name="Chu J."/>
            <person name="Raymond A."/>
            <person name="Pleasance S."/>
            <person name="Coope R."/>
            <person name="Wildung M.R."/>
            <person name="Ritland C.E."/>
            <person name="Bousquet J."/>
            <person name="Jones S.J."/>
            <person name="Bohlmann J."/>
            <person name="Birol I."/>
        </authorList>
    </citation>
    <scope>NUCLEOTIDE SEQUENCE [LARGE SCALE GENOMIC DNA]</scope>
    <source>
        <tissue evidence="1">Flushing bud</tissue>
    </source>
</reference>
<dbReference type="AlphaFoldDB" id="A0A117NHD2"/>
<protein>
    <submittedName>
        <fullName evidence="1">Uncharacterized protein</fullName>
    </submittedName>
</protein>
<gene>
    <name evidence="1" type="ORF">ABT39_MTgene5183</name>
</gene>
<proteinExistence type="predicted"/>
<geneLocation type="mitochondrion" evidence="1"/>
<comment type="caution">
    <text evidence="1">The sequence shown here is derived from an EMBL/GenBank/DDBJ whole genome shotgun (WGS) entry which is preliminary data.</text>
</comment>
<sequence length="40" mass="4512">MSGSHGYDMPFQIRKAAPNALDFYATNQSYTTRILLSLCE</sequence>
<evidence type="ECO:0000313" key="1">
    <source>
        <dbReference type="EMBL" id="KUM48186.1"/>
    </source>
</evidence>
<accession>A0A117NHD2</accession>
<dbReference type="EMBL" id="LKAM01000006">
    <property type="protein sequence ID" value="KUM48186.1"/>
    <property type="molecule type" value="Genomic_DNA"/>
</dbReference>